<proteinExistence type="predicted"/>
<dbReference type="EMBL" id="QGNW01000431">
    <property type="protein sequence ID" value="RVW71725.1"/>
    <property type="molecule type" value="Genomic_DNA"/>
</dbReference>
<protein>
    <submittedName>
        <fullName evidence="1">Uncharacterized protein</fullName>
    </submittedName>
</protein>
<sequence>MLGSKPTKTPIDLNHKLNTVTDGALMDKKKFMHYSLETHMEAAEKTLQQSLKATPGSGFLFSQNGHVDAEAYVDIDYSGSMIDRRSTLAIVLLLELVDVFTKGVPNPGFGSMINKLGMKDILEPT</sequence>
<dbReference type="AlphaFoldDB" id="A0A438GHQ8"/>
<dbReference type="Proteomes" id="UP000288805">
    <property type="component" value="Unassembled WGS sequence"/>
</dbReference>
<accession>A0A438GHQ8</accession>
<reference evidence="1 2" key="1">
    <citation type="journal article" date="2018" name="PLoS Genet.">
        <title>Population sequencing reveals clonal diversity and ancestral inbreeding in the grapevine cultivar Chardonnay.</title>
        <authorList>
            <person name="Roach M.J."/>
            <person name="Johnson D.L."/>
            <person name="Bohlmann J."/>
            <person name="van Vuuren H.J."/>
            <person name="Jones S.J."/>
            <person name="Pretorius I.S."/>
            <person name="Schmidt S.A."/>
            <person name="Borneman A.R."/>
        </authorList>
    </citation>
    <scope>NUCLEOTIDE SEQUENCE [LARGE SCALE GENOMIC DNA]</scope>
    <source>
        <strain evidence="2">cv. Chardonnay</strain>
        <tissue evidence="1">Leaf</tissue>
    </source>
</reference>
<organism evidence="1 2">
    <name type="scientific">Vitis vinifera</name>
    <name type="common">Grape</name>
    <dbReference type="NCBI Taxonomy" id="29760"/>
    <lineage>
        <taxon>Eukaryota</taxon>
        <taxon>Viridiplantae</taxon>
        <taxon>Streptophyta</taxon>
        <taxon>Embryophyta</taxon>
        <taxon>Tracheophyta</taxon>
        <taxon>Spermatophyta</taxon>
        <taxon>Magnoliopsida</taxon>
        <taxon>eudicotyledons</taxon>
        <taxon>Gunneridae</taxon>
        <taxon>Pentapetalae</taxon>
        <taxon>rosids</taxon>
        <taxon>Vitales</taxon>
        <taxon>Vitaceae</taxon>
        <taxon>Viteae</taxon>
        <taxon>Vitis</taxon>
    </lineage>
</organism>
<evidence type="ECO:0000313" key="2">
    <source>
        <dbReference type="Proteomes" id="UP000288805"/>
    </source>
</evidence>
<evidence type="ECO:0000313" key="1">
    <source>
        <dbReference type="EMBL" id="RVW71725.1"/>
    </source>
</evidence>
<gene>
    <name evidence="1" type="ORF">CK203_057091</name>
</gene>
<comment type="caution">
    <text evidence="1">The sequence shown here is derived from an EMBL/GenBank/DDBJ whole genome shotgun (WGS) entry which is preliminary data.</text>
</comment>
<name>A0A438GHQ8_VITVI</name>